<dbReference type="OrthoDB" id="7202371at2759"/>
<dbReference type="PANTHER" id="PTHR11409:SF39">
    <property type="entry name" value="ADENOSINE DEAMINASE 2"/>
    <property type="match status" value="1"/>
</dbReference>
<proteinExistence type="inferred from homology"/>
<keyword evidence="12" id="KW-1185">Reference proteome</keyword>
<evidence type="ECO:0000259" key="10">
    <source>
        <dbReference type="Pfam" id="PF00962"/>
    </source>
</evidence>
<dbReference type="PANTHER" id="PTHR11409">
    <property type="entry name" value="ADENOSINE DEAMINASE"/>
    <property type="match status" value="1"/>
</dbReference>
<organism evidence="11 12">
    <name type="scientific">Aspergillus pseudonomiae</name>
    <dbReference type="NCBI Taxonomy" id="1506151"/>
    <lineage>
        <taxon>Eukaryota</taxon>
        <taxon>Fungi</taxon>
        <taxon>Dikarya</taxon>
        <taxon>Ascomycota</taxon>
        <taxon>Pezizomycotina</taxon>
        <taxon>Eurotiomycetes</taxon>
        <taxon>Eurotiomycetidae</taxon>
        <taxon>Eurotiales</taxon>
        <taxon>Aspergillaceae</taxon>
        <taxon>Aspergillus</taxon>
        <taxon>Aspergillus subgen. Circumdati</taxon>
    </lineage>
</organism>
<dbReference type="InterPro" id="IPR001365">
    <property type="entry name" value="A_deaminase_dom"/>
</dbReference>
<accession>A0A5N7DNT4</accession>
<evidence type="ECO:0000256" key="1">
    <source>
        <dbReference type="ARBA" id="ARBA00001947"/>
    </source>
</evidence>
<evidence type="ECO:0000256" key="8">
    <source>
        <dbReference type="ARBA" id="ARBA00022801"/>
    </source>
</evidence>
<name>A0A5N7DNT4_9EURO</name>
<keyword evidence="5" id="KW-0964">Secreted</keyword>
<evidence type="ECO:0000256" key="4">
    <source>
        <dbReference type="ARBA" id="ARBA00012784"/>
    </source>
</evidence>
<comment type="cofactor">
    <cofactor evidence="1">
        <name>Zn(2+)</name>
        <dbReference type="ChEBI" id="CHEBI:29105"/>
    </cofactor>
</comment>
<evidence type="ECO:0000256" key="7">
    <source>
        <dbReference type="ARBA" id="ARBA00022729"/>
    </source>
</evidence>
<comment type="subcellular location">
    <subcellularLocation>
        <location evidence="2">Secreted</location>
    </subcellularLocation>
</comment>
<feature type="domain" description="Adenosine deaminase" evidence="10">
    <location>
        <begin position="224"/>
        <end position="523"/>
    </location>
</feature>
<evidence type="ECO:0000256" key="2">
    <source>
        <dbReference type="ARBA" id="ARBA00004613"/>
    </source>
</evidence>
<dbReference type="RefSeq" id="XP_031945395.1">
    <property type="nucleotide sequence ID" value="XM_032090222.1"/>
</dbReference>
<dbReference type="GO" id="GO:0006154">
    <property type="term" value="P:adenosine catabolic process"/>
    <property type="evidence" value="ECO:0007669"/>
    <property type="project" value="TreeGrafter"/>
</dbReference>
<dbReference type="InterPro" id="IPR006330">
    <property type="entry name" value="Ado/ade_deaminase"/>
</dbReference>
<keyword evidence="7" id="KW-0732">Signal</keyword>
<dbReference type="SUPFAM" id="SSF51556">
    <property type="entry name" value="Metallo-dependent hydrolases"/>
    <property type="match status" value="1"/>
</dbReference>
<dbReference type="GO" id="GO:0046103">
    <property type="term" value="P:inosine biosynthetic process"/>
    <property type="evidence" value="ECO:0007669"/>
    <property type="project" value="TreeGrafter"/>
</dbReference>
<sequence>MGVEVNGERSPRLCDDTALRQYLTKRDALIQEERKQRHDHHFLQRSPSATVVQACNIVSAIRARELTHDLSMSAGALVRDTTSPGAMFNPAKSRVHSTDLWKIVRRMPKGSLLHAHLEALFDVDHLVTQCLATPGMYICAEKEIISSVDFDKEPFSFRYCSKVPERKGSIWTADYESGSLVPVTSAAHAFPHGGEAGFRSWVKKRCTIGADRSGHVHDGADAVWDRFKQIFPILISMAFYEPIFRRALHRLFRELVDDGIQYVELRMGSAIPFQREAQDTPDEDHGYLLEVVREEILAFQQTKVGMNFYGARIIYTAPRISSEQELVARMERCIHAKQQFPQLICGFDLVGQEDRRALVDLVPVLLWFRQRCSEEGVEIPFFFHAGECLGDGDATDHNLFDAVLLDSRRIGHGLSLYKHPLLIDIVKEKNILIECCVVSNEVLRLTSSIQTHPLPALLARGVSVCLCNDDPAIFGQGMSGLSVEFWQTLQGLENMGLAGLAAMAQNSIRWSCYEDLSSEEWRSHLQNSESEGNGLNAMRLRQWTTQFEAFCQWIVDEFDPNGTFS</sequence>
<dbReference type="Pfam" id="PF00962">
    <property type="entry name" value="A_deaminase"/>
    <property type="match status" value="1"/>
</dbReference>
<keyword evidence="8" id="KW-0378">Hydrolase</keyword>
<evidence type="ECO:0000256" key="6">
    <source>
        <dbReference type="ARBA" id="ARBA00022723"/>
    </source>
</evidence>
<evidence type="ECO:0000313" key="11">
    <source>
        <dbReference type="EMBL" id="KAE8408076.1"/>
    </source>
</evidence>
<comment type="catalytic activity">
    <reaction evidence="9">
        <text>adenosine + H2O + H(+) = inosine + NH4(+)</text>
        <dbReference type="Rhea" id="RHEA:24408"/>
        <dbReference type="ChEBI" id="CHEBI:15377"/>
        <dbReference type="ChEBI" id="CHEBI:15378"/>
        <dbReference type="ChEBI" id="CHEBI:16335"/>
        <dbReference type="ChEBI" id="CHEBI:17596"/>
        <dbReference type="ChEBI" id="CHEBI:28938"/>
        <dbReference type="EC" id="3.5.4.4"/>
    </reaction>
</comment>
<evidence type="ECO:0000256" key="9">
    <source>
        <dbReference type="ARBA" id="ARBA00047764"/>
    </source>
</evidence>
<dbReference type="AlphaFoldDB" id="A0A5N7DNT4"/>
<gene>
    <name evidence="11" type="ORF">BDV37DRAFT_296984</name>
</gene>
<dbReference type="GO" id="GO:0005576">
    <property type="term" value="C:extracellular region"/>
    <property type="evidence" value="ECO:0007669"/>
    <property type="project" value="UniProtKB-SubCell"/>
</dbReference>
<dbReference type="FunFam" id="3.20.20.140:FF:000017">
    <property type="entry name" value="Adenosine deaminase 2"/>
    <property type="match status" value="1"/>
</dbReference>
<dbReference type="Gene3D" id="3.20.20.140">
    <property type="entry name" value="Metal-dependent hydrolases"/>
    <property type="match status" value="1"/>
</dbReference>
<reference evidence="11 12" key="1">
    <citation type="submission" date="2019-04" db="EMBL/GenBank/DDBJ databases">
        <authorList>
            <consortium name="DOE Joint Genome Institute"/>
            <person name="Mondo S."/>
            <person name="Kjaerbolling I."/>
            <person name="Vesth T."/>
            <person name="Frisvad J.C."/>
            <person name="Nybo J.L."/>
            <person name="Theobald S."/>
            <person name="Kildgaard S."/>
            <person name="Isbrandt T."/>
            <person name="Kuo A."/>
            <person name="Sato A."/>
            <person name="Lyhne E.K."/>
            <person name="Kogle M.E."/>
            <person name="Wiebenga A."/>
            <person name="Kun R.S."/>
            <person name="Lubbers R.J."/>
            <person name="Makela M.R."/>
            <person name="Barry K."/>
            <person name="Chovatia M."/>
            <person name="Clum A."/>
            <person name="Daum C."/>
            <person name="Haridas S."/>
            <person name="He G."/>
            <person name="LaButti K."/>
            <person name="Lipzen A."/>
            <person name="Riley R."/>
            <person name="Salamov A."/>
            <person name="Simmons B.A."/>
            <person name="Magnuson J.K."/>
            <person name="Henrissat B."/>
            <person name="Mortensen U.H."/>
            <person name="Larsen T.O."/>
            <person name="Devries R.P."/>
            <person name="Grigoriev I.V."/>
            <person name="Machida M."/>
            <person name="Baker S.E."/>
            <person name="Andersen M.R."/>
            <person name="Cantor M.N."/>
            <person name="Hua S.X."/>
        </authorList>
    </citation>
    <scope>NUCLEOTIDE SEQUENCE [LARGE SCALE GENOMIC DNA]</scope>
    <source>
        <strain evidence="11 12">CBS 119388</strain>
    </source>
</reference>
<evidence type="ECO:0000313" key="12">
    <source>
        <dbReference type="Proteomes" id="UP000325579"/>
    </source>
</evidence>
<dbReference type="GO" id="GO:0046872">
    <property type="term" value="F:metal ion binding"/>
    <property type="evidence" value="ECO:0007669"/>
    <property type="project" value="UniProtKB-KW"/>
</dbReference>
<dbReference type="InterPro" id="IPR032466">
    <property type="entry name" value="Metal_Hydrolase"/>
</dbReference>
<dbReference type="EC" id="3.5.4.4" evidence="4"/>
<dbReference type="Proteomes" id="UP000325579">
    <property type="component" value="Unassembled WGS sequence"/>
</dbReference>
<comment type="similarity">
    <text evidence="3">Belongs to the metallo-dependent hydrolases superfamily. Adenosine and AMP deaminases family. ADGF subfamily.</text>
</comment>
<dbReference type="EMBL" id="ML736745">
    <property type="protein sequence ID" value="KAE8408076.1"/>
    <property type="molecule type" value="Genomic_DNA"/>
</dbReference>
<dbReference type="GO" id="GO:0004000">
    <property type="term" value="F:adenosine deaminase activity"/>
    <property type="evidence" value="ECO:0007669"/>
    <property type="project" value="TreeGrafter"/>
</dbReference>
<keyword evidence="6" id="KW-0479">Metal-binding</keyword>
<evidence type="ECO:0000256" key="5">
    <source>
        <dbReference type="ARBA" id="ARBA00022525"/>
    </source>
</evidence>
<protein>
    <recommendedName>
        <fullName evidence="4">adenosine deaminase</fullName>
        <ecNumber evidence="4">3.5.4.4</ecNumber>
    </recommendedName>
</protein>
<dbReference type="GeneID" id="43674913"/>
<evidence type="ECO:0000256" key="3">
    <source>
        <dbReference type="ARBA" id="ARBA00006083"/>
    </source>
</evidence>